<reference evidence="1" key="1">
    <citation type="journal article" date="2023" name="IScience">
        <title>Live-bearing cockroach genome reveals convergent evolutionary mechanisms linked to viviparity in insects and beyond.</title>
        <authorList>
            <person name="Fouks B."/>
            <person name="Harrison M.C."/>
            <person name="Mikhailova A.A."/>
            <person name="Marchal E."/>
            <person name="English S."/>
            <person name="Carruthers M."/>
            <person name="Jennings E.C."/>
            <person name="Chiamaka E.L."/>
            <person name="Frigard R.A."/>
            <person name="Pippel M."/>
            <person name="Attardo G.M."/>
            <person name="Benoit J.B."/>
            <person name="Bornberg-Bauer E."/>
            <person name="Tobe S.S."/>
        </authorList>
    </citation>
    <scope>NUCLEOTIDE SEQUENCE</scope>
    <source>
        <strain evidence="1">Stay&amp;Tobe</strain>
    </source>
</reference>
<dbReference type="AlphaFoldDB" id="A0AAD8A046"/>
<protein>
    <submittedName>
        <fullName evidence="1">Uncharacterized protein</fullName>
    </submittedName>
</protein>
<comment type="caution">
    <text evidence="1">The sequence shown here is derived from an EMBL/GenBank/DDBJ whole genome shotgun (WGS) entry which is preliminary data.</text>
</comment>
<sequence length="78" mass="9176">KVKVEAIKCEVCSRLYVEFSFDAGALSFITLMSHDIFISSNYDNYKQTNLLWNVCTECRLYICTDIFQQNKTKMYILL</sequence>
<gene>
    <name evidence="1" type="ORF">L9F63_016814</name>
</gene>
<reference evidence="1" key="2">
    <citation type="submission" date="2023-05" db="EMBL/GenBank/DDBJ databases">
        <authorList>
            <person name="Fouks B."/>
        </authorList>
    </citation>
    <scope>NUCLEOTIDE SEQUENCE</scope>
    <source>
        <strain evidence="1">Stay&amp;Tobe</strain>
        <tissue evidence="1">Testes</tissue>
    </source>
</reference>
<evidence type="ECO:0000313" key="2">
    <source>
        <dbReference type="Proteomes" id="UP001233999"/>
    </source>
</evidence>
<dbReference type="Proteomes" id="UP001233999">
    <property type="component" value="Unassembled WGS sequence"/>
</dbReference>
<proteinExistence type="predicted"/>
<feature type="non-terminal residue" evidence="1">
    <location>
        <position position="1"/>
    </location>
</feature>
<accession>A0AAD8A046</accession>
<name>A0AAD8A046_DIPPU</name>
<organism evidence="1 2">
    <name type="scientific">Diploptera punctata</name>
    <name type="common">Pacific beetle cockroach</name>
    <dbReference type="NCBI Taxonomy" id="6984"/>
    <lineage>
        <taxon>Eukaryota</taxon>
        <taxon>Metazoa</taxon>
        <taxon>Ecdysozoa</taxon>
        <taxon>Arthropoda</taxon>
        <taxon>Hexapoda</taxon>
        <taxon>Insecta</taxon>
        <taxon>Pterygota</taxon>
        <taxon>Neoptera</taxon>
        <taxon>Polyneoptera</taxon>
        <taxon>Dictyoptera</taxon>
        <taxon>Blattodea</taxon>
        <taxon>Blaberoidea</taxon>
        <taxon>Blaberidae</taxon>
        <taxon>Diplopterinae</taxon>
        <taxon>Diploptera</taxon>
    </lineage>
</organism>
<evidence type="ECO:0000313" key="1">
    <source>
        <dbReference type="EMBL" id="KAJ9590074.1"/>
    </source>
</evidence>
<keyword evidence="2" id="KW-1185">Reference proteome</keyword>
<feature type="non-terminal residue" evidence="1">
    <location>
        <position position="78"/>
    </location>
</feature>
<dbReference type="EMBL" id="JASPKZ010004568">
    <property type="protein sequence ID" value="KAJ9590074.1"/>
    <property type="molecule type" value="Genomic_DNA"/>
</dbReference>